<dbReference type="NCBIfam" id="TIGR00275">
    <property type="entry name" value="aminoacetone oxidase family FAD-binding enzyme"/>
    <property type="match status" value="1"/>
</dbReference>
<gene>
    <name evidence="6" type="ORF">AVDCRST_MAG86-3992</name>
</gene>
<evidence type="ECO:0000256" key="3">
    <source>
        <dbReference type="ARBA" id="ARBA00022827"/>
    </source>
</evidence>
<reference evidence="6" key="1">
    <citation type="submission" date="2020-02" db="EMBL/GenBank/DDBJ databases">
        <authorList>
            <person name="Meier V. D."/>
        </authorList>
    </citation>
    <scope>NUCLEOTIDE SEQUENCE</scope>
    <source>
        <strain evidence="6">AVDCRST_MAG86</strain>
    </source>
</reference>
<dbReference type="Pfam" id="PF22780">
    <property type="entry name" value="HI0933_like_1st"/>
    <property type="match status" value="1"/>
</dbReference>
<dbReference type="InterPro" id="IPR004792">
    <property type="entry name" value="BaiN-like"/>
</dbReference>
<dbReference type="SUPFAM" id="SSF51905">
    <property type="entry name" value="FAD/NAD(P)-binding domain"/>
    <property type="match status" value="1"/>
</dbReference>
<comment type="cofactor">
    <cofactor evidence="1">
        <name>FAD</name>
        <dbReference type="ChEBI" id="CHEBI:57692"/>
    </cofactor>
</comment>
<evidence type="ECO:0000259" key="5">
    <source>
        <dbReference type="Pfam" id="PF22780"/>
    </source>
</evidence>
<dbReference type="InterPro" id="IPR057661">
    <property type="entry name" value="RsdA/BaiN/AoA(So)_Rossmann"/>
</dbReference>
<sequence length="421" mass="44792">MNPPPHALIVGGGAAGFFAAITCAETNPGVRVTLLERSPHLLAKVRVSGGGRCNVTHDLTDPALFTRHYPRGAKALRGPLTRFGAPETVAWFAVRGVELKTEADGRMFPVSNSSETVVNCLLDAAKAAGVAIRTRSAVRLVSADEGHFTVTLKGGGALTADKLLLATGSNPQVYGWAEALGHRVEPPVPSLFTFNITDARLEGLAGISLSQVGLSLEGTGLEQRGPLLVTHWGVSGPAVLKLSAWGARELHSKDYRAGLVINWLPDLRPEAVRERLRDFRDAGARKTVAGGNPYGLPQRLWSALVRAVGVADKRWADLSKAELSRLLDELSRGRFEVTGKGVFKEEFVTCGGVRLDEVNFKTMESRVLPGLYFAGEVLDIDGVTGGFNFQSAWATGYLAGRAMAATGAAPTESGHRAQQPA</sequence>
<dbReference type="Gene3D" id="3.50.50.60">
    <property type="entry name" value="FAD/NAD(P)-binding domain"/>
    <property type="match status" value="1"/>
</dbReference>
<name>A0A6J4VT80_9DEIN</name>
<feature type="domain" description="RsdA/BaiN/AoA(So)-like insert" evidence="5">
    <location>
        <begin position="188"/>
        <end position="348"/>
    </location>
</feature>
<dbReference type="Pfam" id="PF03486">
    <property type="entry name" value="HI0933_like"/>
    <property type="match status" value="1"/>
</dbReference>
<dbReference type="Gene3D" id="2.40.30.10">
    <property type="entry name" value="Translation factors"/>
    <property type="match status" value="1"/>
</dbReference>
<evidence type="ECO:0000313" key="6">
    <source>
        <dbReference type="EMBL" id="CAA9587305.1"/>
    </source>
</evidence>
<dbReference type="InterPro" id="IPR055178">
    <property type="entry name" value="RsdA/BaiN/AoA(So)-like_dom"/>
</dbReference>
<dbReference type="InterPro" id="IPR036188">
    <property type="entry name" value="FAD/NAD-bd_sf"/>
</dbReference>
<evidence type="ECO:0000256" key="2">
    <source>
        <dbReference type="ARBA" id="ARBA00022630"/>
    </source>
</evidence>
<proteinExistence type="predicted"/>
<feature type="domain" description="RsdA/BaiN/AoA(So)-like Rossmann fold-like" evidence="4">
    <location>
        <begin position="7"/>
        <end position="401"/>
    </location>
</feature>
<protein>
    <submittedName>
        <fullName evidence="6">HI0933-like protein</fullName>
    </submittedName>
</protein>
<evidence type="ECO:0000256" key="1">
    <source>
        <dbReference type="ARBA" id="ARBA00001974"/>
    </source>
</evidence>
<evidence type="ECO:0000259" key="4">
    <source>
        <dbReference type="Pfam" id="PF03486"/>
    </source>
</evidence>
<dbReference type="InterPro" id="IPR023166">
    <property type="entry name" value="BaiN-like_dom_sf"/>
</dbReference>
<dbReference type="SUPFAM" id="SSF160996">
    <property type="entry name" value="HI0933 insert domain-like"/>
    <property type="match status" value="1"/>
</dbReference>
<dbReference type="PANTHER" id="PTHR42887">
    <property type="entry name" value="OS12G0638800 PROTEIN"/>
    <property type="match status" value="1"/>
</dbReference>
<dbReference type="AlphaFoldDB" id="A0A6J4VT80"/>
<dbReference type="PANTHER" id="PTHR42887:SF2">
    <property type="entry name" value="OS12G0638800 PROTEIN"/>
    <property type="match status" value="1"/>
</dbReference>
<dbReference type="PRINTS" id="PR00368">
    <property type="entry name" value="FADPNR"/>
</dbReference>
<keyword evidence="2" id="KW-0285">Flavoprotein</keyword>
<keyword evidence="3" id="KW-0274">FAD</keyword>
<accession>A0A6J4VT80</accession>
<dbReference type="Gene3D" id="1.10.8.260">
    <property type="entry name" value="HI0933 insert domain-like"/>
    <property type="match status" value="1"/>
</dbReference>
<dbReference type="PRINTS" id="PR00411">
    <property type="entry name" value="PNDRDTASEI"/>
</dbReference>
<dbReference type="EMBL" id="CADCWP010000336">
    <property type="protein sequence ID" value="CAA9587305.1"/>
    <property type="molecule type" value="Genomic_DNA"/>
</dbReference>
<organism evidence="6">
    <name type="scientific">uncultured Truepera sp</name>
    <dbReference type="NCBI Taxonomy" id="543023"/>
    <lineage>
        <taxon>Bacteria</taxon>
        <taxon>Thermotogati</taxon>
        <taxon>Deinococcota</taxon>
        <taxon>Deinococci</taxon>
        <taxon>Trueperales</taxon>
        <taxon>Trueperaceae</taxon>
        <taxon>Truepera</taxon>
        <taxon>environmental samples</taxon>
    </lineage>
</organism>